<dbReference type="Gene3D" id="1.25.40.10">
    <property type="entry name" value="Tetratricopeptide repeat domain"/>
    <property type="match status" value="1"/>
</dbReference>
<dbReference type="PANTHER" id="PTHR47926">
    <property type="entry name" value="PENTATRICOPEPTIDE REPEAT-CONTAINING PROTEIN"/>
    <property type="match status" value="1"/>
</dbReference>
<evidence type="ECO:0000256" key="2">
    <source>
        <dbReference type="ARBA" id="ARBA00022676"/>
    </source>
</evidence>
<reference evidence="10" key="1">
    <citation type="journal article" date="2019" name="Gigascience">
        <title>De novo genome assembly of the endangered Acer yangbiense, a plant species with extremely small populations endemic to Yunnan Province, China.</title>
        <authorList>
            <person name="Yang J."/>
            <person name="Wariss H.M."/>
            <person name="Tao L."/>
            <person name="Zhang R."/>
            <person name="Yun Q."/>
            <person name="Hollingsworth P."/>
            <person name="Dao Z."/>
            <person name="Luo G."/>
            <person name="Guo H."/>
            <person name="Ma Y."/>
            <person name="Sun W."/>
        </authorList>
    </citation>
    <scope>NUCLEOTIDE SEQUENCE [LARGE SCALE GENOMIC DNA]</scope>
    <source>
        <strain evidence="10">cv. br00</strain>
    </source>
</reference>
<dbReference type="InterPro" id="IPR011990">
    <property type="entry name" value="TPR-like_helical_dom_sf"/>
</dbReference>
<dbReference type="GO" id="GO:0003723">
    <property type="term" value="F:RNA binding"/>
    <property type="evidence" value="ECO:0007669"/>
    <property type="project" value="InterPro"/>
</dbReference>
<keyword evidence="6" id="KW-0119">Carbohydrate metabolism</keyword>
<dbReference type="Pfam" id="PF10250">
    <property type="entry name" value="O-FucT"/>
    <property type="match status" value="1"/>
</dbReference>
<dbReference type="InterPro" id="IPR046960">
    <property type="entry name" value="PPR_At4g14850-like_plant"/>
</dbReference>
<evidence type="ECO:0000313" key="9">
    <source>
        <dbReference type="EMBL" id="KAB5527814.1"/>
    </source>
</evidence>
<evidence type="ECO:0000256" key="4">
    <source>
        <dbReference type="ARBA" id="ARBA00022737"/>
    </source>
</evidence>
<keyword evidence="2" id="KW-0328">Glycosyltransferase</keyword>
<dbReference type="Proteomes" id="UP000326939">
    <property type="component" value="Chromosome 14"/>
</dbReference>
<dbReference type="Pfam" id="PF13041">
    <property type="entry name" value="PPR_2"/>
    <property type="match status" value="1"/>
</dbReference>
<keyword evidence="5" id="KW-0294">Fucose metabolism</keyword>
<comment type="similarity">
    <text evidence="1">Belongs to the glycosyltransferase GT106 family.</text>
</comment>
<dbReference type="GO" id="GO:0009451">
    <property type="term" value="P:RNA modification"/>
    <property type="evidence" value="ECO:0007669"/>
    <property type="project" value="InterPro"/>
</dbReference>
<dbReference type="EMBL" id="VDCV01000014">
    <property type="protein sequence ID" value="KAB5527814.1"/>
    <property type="molecule type" value="Genomic_DNA"/>
</dbReference>
<gene>
    <name evidence="9" type="ORF">DKX38_021661</name>
</gene>
<keyword evidence="4" id="KW-0677">Repeat</keyword>
<evidence type="ECO:0000256" key="7">
    <source>
        <dbReference type="ARBA" id="ARBA00030350"/>
    </source>
</evidence>
<sequence length="204" mass="22887">MTQRDNFSWNAMLSLYAKSGLVKDLRVIFDSMPSRDSVSYNTVISGFAGSGCAGQALDVFLRMQKEGCKPTEYTHVSVLKACTQLLDLRKGKQIHGRIIDNWWSNSFLKEVHQKYKHLLMFFVSTKTSRAAIFAGNYSSNGYLKVSCNGGLNQIRSAICDMVVVARLLNLTLVVPELDKTSFWADSSISLTHYEMKFGLSEGFQ</sequence>
<dbReference type="InterPro" id="IPR002885">
    <property type="entry name" value="PPR_rpt"/>
</dbReference>
<dbReference type="AlphaFoldDB" id="A0A5N5KAQ1"/>
<dbReference type="NCBIfam" id="TIGR00756">
    <property type="entry name" value="PPR"/>
    <property type="match status" value="2"/>
</dbReference>
<dbReference type="InterPro" id="IPR019378">
    <property type="entry name" value="GDP-Fuc_O-FucTrfase"/>
</dbReference>
<dbReference type="PROSITE" id="PS51375">
    <property type="entry name" value="PPR"/>
    <property type="match status" value="2"/>
</dbReference>
<evidence type="ECO:0000313" key="10">
    <source>
        <dbReference type="Proteomes" id="UP000326939"/>
    </source>
</evidence>
<keyword evidence="10" id="KW-1185">Reference proteome</keyword>
<evidence type="ECO:0000256" key="6">
    <source>
        <dbReference type="ARBA" id="ARBA00023277"/>
    </source>
</evidence>
<organism evidence="9 10">
    <name type="scientific">Salix brachista</name>
    <dbReference type="NCBI Taxonomy" id="2182728"/>
    <lineage>
        <taxon>Eukaryota</taxon>
        <taxon>Viridiplantae</taxon>
        <taxon>Streptophyta</taxon>
        <taxon>Embryophyta</taxon>
        <taxon>Tracheophyta</taxon>
        <taxon>Spermatophyta</taxon>
        <taxon>Magnoliopsida</taxon>
        <taxon>eudicotyledons</taxon>
        <taxon>Gunneridae</taxon>
        <taxon>Pentapetalae</taxon>
        <taxon>rosids</taxon>
        <taxon>fabids</taxon>
        <taxon>Malpighiales</taxon>
        <taxon>Salicaceae</taxon>
        <taxon>Saliceae</taxon>
        <taxon>Salix</taxon>
    </lineage>
</organism>
<evidence type="ECO:0000256" key="3">
    <source>
        <dbReference type="ARBA" id="ARBA00022679"/>
    </source>
</evidence>
<proteinExistence type="inferred from homology"/>
<evidence type="ECO:0000256" key="1">
    <source>
        <dbReference type="ARBA" id="ARBA00007737"/>
    </source>
</evidence>
<evidence type="ECO:0000256" key="8">
    <source>
        <dbReference type="PROSITE-ProRule" id="PRU00708"/>
    </source>
</evidence>
<comment type="caution">
    <text evidence="9">The sequence shown here is derived from an EMBL/GenBank/DDBJ whole genome shotgun (WGS) entry which is preliminary data.</text>
</comment>
<evidence type="ECO:0000256" key="5">
    <source>
        <dbReference type="ARBA" id="ARBA00023253"/>
    </source>
</evidence>
<feature type="repeat" description="PPR" evidence="8">
    <location>
        <begin position="36"/>
        <end position="70"/>
    </location>
</feature>
<dbReference type="GO" id="GO:0016757">
    <property type="term" value="F:glycosyltransferase activity"/>
    <property type="evidence" value="ECO:0007669"/>
    <property type="project" value="UniProtKB-KW"/>
</dbReference>
<feature type="repeat" description="PPR" evidence="8">
    <location>
        <begin position="5"/>
        <end position="35"/>
    </location>
</feature>
<protein>
    <recommendedName>
        <fullName evidence="7">O-fucosyltransferase family protein</fullName>
    </recommendedName>
</protein>
<accession>A0A5N5KAQ1</accession>
<keyword evidence="3" id="KW-0808">Transferase</keyword>
<name>A0A5N5KAQ1_9ROSI</name>
<dbReference type="GO" id="GO:0006004">
    <property type="term" value="P:fucose metabolic process"/>
    <property type="evidence" value="ECO:0007669"/>
    <property type="project" value="UniProtKB-KW"/>
</dbReference>